<dbReference type="InterPro" id="IPR020568">
    <property type="entry name" value="Ribosomal_Su5_D2-typ_SF"/>
</dbReference>
<dbReference type="PANTHER" id="PTHR16301:SF20">
    <property type="entry name" value="IMPACT FAMILY MEMBER YIGZ"/>
    <property type="match status" value="1"/>
</dbReference>
<sequence>MEEYRTIEGTATAEIEEKRSKFLSRISFADTEEKALAVLNEVRAQHRTANHNVYAYVLRDGMRTRYSDDGEPAKTSGLPTLEAIRHAGLVDCIVVTTRYFGGTLLGTGGLVRAYTAAAAAAISRAKVLCVRVCVRGVWTVDYPLYETAVKLLTEQGARLEEAQFTDKVALPFVMLAGTEEGLLPKVQQLCRGSAEIQISKPYHAPF</sequence>
<name>A0ABV1GGK0_9FIRM</name>
<evidence type="ECO:0000256" key="1">
    <source>
        <dbReference type="ARBA" id="ARBA00007665"/>
    </source>
</evidence>
<evidence type="ECO:0000313" key="3">
    <source>
        <dbReference type="EMBL" id="MEQ2520889.1"/>
    </source>
</evidence>
<dbReference type="PANTHER" id="PTHR16301">
    <property type="entry name" value="IMPACT-RELATED"/>
    <property type="match status" value="1"/>
</dbReference>
<dbReference type="RefSeq" id="WP_349216433.1">
    <property type="nucleotide sequence ID" value="NZ_JBBMFA010000098.1"/>
</dbReference>
<dbReference type="EMBL" id="JBBMFA010000098">
    <property type="protein sequence ID" value="MEQ2520889.1"/>
    <property type="molecule type" value="Genomic_DNA"/>
</dbReference>
<feature type="domain" description="Impact N-terminal" evidence="2">
    <location>
        <begin position="18"/>
        <end position="122"/>
    </location>
</feature>
<dbReference type="InterPro" id="IPR036956">
    <property type="entry name" value="Impact_N_sf"/>
</dbReference>
<evidence type="ECO:0000259" key="2">
    <source>
        <dbReference type="Pfam" id="PF01205"/>
    </source>
</evidence>
<dbReference type="Pfam" id="PF01205">
    <property type="entry name" value="Impact_N"/>
    <property type="match status" value="1"/>
</dbReference>
<dbReference type="Gene3D" id="3.30.230.30">
    <property type="entry name" value="Impact, N-terminal domain"/>
    <property type="match status" value="1"/>
</dbReference>
<accession>A0ABV1GGK0</accession>
<evidence type="ECO:0000313" key="4">
    <source>
        <dbReference type="Proteomes" id="UP001477672"/>
    </source>
</evidence>
<protein>
    <submittedName>
        <fullName evidence="3">YigZ family protein</fullName>
    </submittedName>
</protein>
<organism evidence="3 4">
    <name type="scientific">Ruthenibacterium intestinale</name>
    <dbReference type="NCBI Taxonomy" id="3133163"/>
    <lineage>
        <taxon>Bacteria</taxon>
        <taxon>Bacillati</taxon>
        <taxon>Bacillota</taxon>
        <taxon>Clostridia</taxon>
        <taxon>Eubacteriales</taxon>
        <taxon>Oscillospiraceae</taxon>
        <taxon>Ruthenibacterium</taxon>
    </lineage>
</organism>
<keyword evidence="4" id="KW-1185">Reference proteome</keyword>
<dbReference type="InterPro" id="IPR001498">
    <property type="entry name" value="Impact_N"/>
</dbReference>
<proteinExistence type="inferred from homology"/>
<dbReference type="InterPro" id="IPR035647">
    <property type="entry name" value="EFG_III/V"/>
</dbReference>
<dbReference type="SUPFAM" id="SSF54211">
    <property type="entry name" value="Ribosomal protein S5 domain 2-like"/>
    <property type="match status" value="1"/>
</dbReference>
<gene>
    <name evidence="3" type="ORF">WMO24_10690</name>
</gene>
<comment type="caution">
    <text evidence="3">The sequence shown here is derived from an EMBL/GenBank/DDBJ whole genome shotgun (WGS) entry which is preliminary data.</text>
</comment>
<dbReference type="Proteomes" id="UP001477672">
    <property type="component" value="Unassembled WGS sequence"/>
</dbReference>
<comment type="similarity">
    <text evidence="1">Belongs to the IMPACT family.</text>
</comment>
<reference evidence="3 4" key="1">
    <citation type="submission" date="2024-03" db="EMBL/GenBank/DDBJ databases">
        <title>Human intestinal bacterial collection.</title>
        <authorList>
            <person name="Pauvert C."/>
            <person name="Hitch T.C.A."/>
            <person name="Clavel T."/>
        </authorList>
    </citation>
    <scope>NUCLEOTIDE SEQUENCE [LARGE SCALE GENOMIC DNA]</scope>
    <source>
        <strain evidence="3 4">CLA-JM-H11</strain>
    </source>
</reference>
<dbReference type="InterPro" id="IPR023582">
    <property type="entry name" value="Impact"/>
</dbReference>
<dbReference type="SUPFAM" id="SSF54980">
    <property type="entry name" value="EF-G C-terminal domain-like"/>
    <property type="match status" value="1"/>
</dbReference>